<feature type="region of interest" description="Disordered" evidence="4">
    <location>
        <begin position="317"/>
        <end position="343"/>
    </location>
</feature>
<dbReference type="PANTHER" id="PTHR12681:SF0">
    <property type="entry name" value="ZINC FINGER CCCH DOMAIN-CONTAINING PROTEIN 15"/>
    <property type="match status" value="1"/>
</dbReference>
<name>V5BTR4_TRYCR</name>
<sequence length="343" mass="39295">MIFTMPVFSAASCRTGGVVCSITSHAFCCWCCCFCCISPLVRFHFYPFSCCCCFNILFPLFTRLCVAKGAKKKKTLSLWGSSQSHTYIRTYTTTGINPCWRGNCHHYCEARGVGETGRMGKKAEQKKKDKIVEDKTFGLKNKNRSAKVQSYIQSVSKSVNQGNPNERKRTEELEAKRRAREEKKAFEAEMAKLFRDVGKASKPATHQPPEDDGDHEAGEVDKNLGCAPEDYLFQPEDFDEVRYDERRLEEQLEAEREALKDRTDLTPVTEESFQAWKAMKRAQAAELELARVRKAKAGEGKLRGWDLWQMDKELFVDDDDADEQYEREEIPDDEEEEAAYDLS</sequence>
<dbReference type="EMBL" id="AYLP01000025">
    <property type="protein sequence ID" value="ESS67958.1"/>
    <property type="molecule type" value="Genomic_DNA"/>
</dbReference>
<dbReference type="InterPro" id="IPR032378">
    <property type="entry name" value="ZC3H15/TMA46_C"/>
</dbReference>
<keyword evidence="2" id="KW-0863">Zinc-finger</keyword>
<accession>V5BTR4</accession>
<keyword evidence="1" id="KW-0479">Metal-binding</keyword>
<dbReference type="AlphaFoldDB" id="V5BTR4"/>
<organism evidence="6 7">
    <name type="scientific">Trypanosoma cruzi Dm28c</name>
    <dbReference type="NCBI Taxonomy" id="1416333"/>
    <lineage>
        <taxon>Eukaryota</taxon>
        <taxon>Discoba</taxon>
        <taxon>Euglenozoa</taxon>
        <taxon>Kinetoplastea</taxon>
        <taxon>Metakinetoplastina</taxon>
        <taxon>Trypanosomatida</taxon>
        <taxon>Trypanosomatidae</taxon>
        <taxon>Trypanosoma</taxon>
        <taxon>Schizotrypanum</taxon>
    </lineage>
</organism>
<evidence type="ECO:0000256" key="3">
    <source>
        <dbReference type="ARBA" id="ARBA00022833"/>
    </source>
</evidence>
<feature type="region of interest" description="Disordered" evidence="4">
    <location>
        <begin position="196"/>
        <end position="221"/>
    </location>
</feature>
<dbReference type="GO" id="GO:0005829">
    <property type="term" value="C:cytosol"/>
    <property type="evidence" value="ECO:0007669"/>
    <property type="project" value="TreeGrafter"/>
</dbReference>
<feature type="compositionally biased region" description="Basic and acidic residues" evidence="4">
    <location>
        <begin position="165"/>
        <end position="181"/>
    </location>
</feature>
<keyword evidence="3" id="KW-0862">Zinc</keyword>
<comment type="caution">
    <text evidence="6">The sequence shown here is derived from an EMBL/GenBank/DDBJ whole genome shotgun (WGS) entry which is preliminary data.</text>
</comment>
<dbReference type="VEuPathDB" id="TriTrypDB:TCDM_03265"/>
<feature type="compositionally biased region" description="Polar residues" evidence="4">
    <location>
        <begin position="154"/>
        <end position="164"/>
    </location>
</feature>
<dbReference type="GO" id="GO:0002181">
    <property type="term" value="P:cytoplasmic translation"/>
    <property type="evidence" value="ECO:0007669"/>
    <property type="project" value="TreeGrafter"/>
</dbReference>
<gene>
    <name evidence="6" type="ORF">TCDM_03265</name>
</gene>
<dbReference type="PANTHER" id="PTHR12681">
    <property type="entry name" value="ZINC FINGER-CONTAINING PROTEIN P48ZNF"/>
    <property type="match status" value="1"/>
</dbReference>
<dbReference type="Gene3D" id="6.20.400.10">
    <property type="match status" value="1"/>
</dbReference>
<proteinExistence type="predicted"/>
<evidence type="ECO:0000256" key="4">
    <source>
        <dbReference type="SAM" id="MobiDB-lite"/>
    </source>
</evidence>
<feature type="domain" description="ZC3H15/TMA46 family C-terminal" evidence="5">
    <location>
        <begin position="248"/>
        <end position="330"/>
    </location>
</feature>
<dbReference type="Proteomes" id="UP000017861">
    <property type="component" value="Unassembled WGS sequence"/>
</dbReference>
<dbReference type="Pfam" id="PF16543">
    <property type="entry name" value="DFRP_C"/>
    <property type="match status" value="1"/>
</dbReference>
<evidence type="ECO:0000256" key="1">
    <source>
        <dbReference type="ARBA" id="ARBA00022723"/>
    </source>
</evidence>
<evidence type="ECO:0000256" key="2">
    <source>
        <dbReference type="ARBA" id="ARBA00022771"/>
    </source>
</evidence>
<evidence type="ECO:0000259" key="5">
    <source>
        <dbReference type="Pfam" id="PF16543"/>
    </source>
</evidence>
<evidence type="ECO:0000313" key="7">
    <source>
        <dbReference type="Proteomes" id="UP000017861"/>
    </source>
</evidence>
<evidence type="ECO:0000313" key="6">
    <source>
        <dbReference type="EMBL" id="ESS67958.1"/>
    </source>
</evidence>
<dbReference type="GO" id="GO:0003729">
    <property type="term" value="F:mRNA binding"/>
    <property type="evidence" value="ECO:0007669"/>
    <property type="project" value="TreeGrafter"/>
</dbReference>
<dbReference type="OrthoDB" id="278280at2759"/>
<dbReference type="GO" id="GO:0008270">
    <property type="term" value="F:zinc ion binding"/>
    <property type="evidence" value="ECO:0007669"/>
    <property type="project" value="UniProtKB-KW"/>
</dbReference>
<feature type="region of interest" description="Disordered" evidence="4">
    <location>
        <begin position="154"/>
        <end position="181"/>
    </location>
</feature>
<protein>
    <recommendedName>
        <fullName evidence="5">ZC3H15/TMA46 family C-terminal domain-containing protein</fullName>
    </recommendedName>
</protein>
<reference evidence="6 7" key="1">
    <citation type="journal article" date="2014" name="Genome Announc.">
        <title>Trypanosoma cruzi Clone Dm28c Draft Genome Sequence.</title>
        <authorList>
            <person name="Grisard E.C."/>
            <person name="Teixeira S.M."/>
            <person name="de Almeida L.G."/>
            <person name="Stoco P.H."/>
            <person name="Gerber A.L."/>
            <person name="Talavera-Lopez C."/>
            <person name="Lima O.C."/>
            <person name="Andersson B."/>
            <person name="de Vasconcelos A.T."/>
        </authorList>
    </citation>
    <scope>NUCLEOTIDE SEQUENCE [LARGE SCALE GENOMIC DNA]</scope>
    <source>
        <strain evidence="6 7">Dm28c</strain>
    </source>
</reference>